<evidence type="ECO:0000256" key="1">
    <source>
        <dbReference type="ARBA" id="ARBA00001585"/>
    </source>
</evidence>
<evidence type="ECO:0000313" key="13">
    <source>
        <dbReference type="Proteomes" id="UP001224428"/>
    </source>
</evidence>
<dbReference type="GO" id="GO:0005737">
    <property type="term" value="C:cytoplasm"/>
    <property type="evidence" value="ECO:0007669"/>
    <property type="project" value="UniProtKB-SubCell"/>
</dbReference>
<dbReference type="InterPro" id="IPR000073">
    <property type="entry name" value="AB_hydrolase_1"/>
</dbReference>
<dbReference type="NCBIfam" id="TIGR01249">
    <property type="entry name" value="pro_imino_pep_1"/>
    <property type="match status" value="1"/>
</dbReference>
<keyword evidence="4 8" id="KW-0031">Aminopeptidase</keyword>
<evidence type="ECO:0000313" key="12">
    <source>
        <dbReference type="EMBL" id="MDJ1645895.1"/>
    </source>
</evidence>
<evidence type="ECO:0000256" key="7">
    <source>
        <dbReference type="ARBA" id="ARBA00022801"/>
    </source>
</evidence>
<accession>A0AAJ1UX14</accession>
<dbReference type="InterPro" id="IPR029058">
    <property type="entry name" value="AB_hydrolase_fold"/>
</dbReference>
<evidence type="ECO:0000256" key="6">
    <source>
        <dbReference type="ARBA" id="ARBA00022670"/>
    </source>
</evidence>
<dbReference type="InterPro" id="IPR002410">
    <property type="entry name" value="Peptidase_S33"/>
</dbReference>
<feature type="active site" description="Proton donor" evidence="9">
    <location>
        <position position="293"/>
    </location>
</feature>
<feature type="active site" description="Nucleophile" evidence="9">
    <location>
        <position position="112"/>
    </location>
</feature>
<dbReference type="PANTHER" id="PTHR43722">
    <property type="entry name" value="PROLINE IMINOPEPTIDASE"/>
    <property type="match status" value="1"/>
</dbReference>
<protein>
    <recommendedName>
        <fullName evidence="8 10">Proline iminopeptidase</fullName>
        <shortName evidence="8">PIP</shortName>
        <ecNumber evidence="8 10">3.4.11.5</ecNumber>
    </recommendedName>
    <alternativeName>
        <fullName evidence="8">Prolyl aminopeptidase</fullName>
    </alternativeName>
</protein>
<name>A0AAJ1UX14_9MOLU</name>
<feature type="domain" description="AB hydrolase-1" evidence="11">
    <location>
        <begin position="37"/>
        <end position="294"/>
    </location>
</feature>
<dbReference type="AlphaFoldDB" id="A0AAJ1UX14"/>
<evidence type="ECO:0000256" key="10">
    <source>
        <dbReference type="RuleBase" id="RU003421"/>
    </source>
</evidence>
<dbReference type="EMBL" id="JASDDP010000020">
    <property type="protein sequence ID" value="MDJ1645895.1"/>
    <property type="molecule type" value="Genomic_DNA"/>
</dbReference>
<feature type="active site" evidence="9">
    <location>
        <position position="265"/>
    </location>
</feature>
<keyword evidence="5 8" id="KW-0963">Cytoplasm</keyword>
<keyword evidence="13" id="KW-1185">Reference proteome</keyword>
<evidence type="ECO:0000256" key="3">
    <source>
        <dbReference type="ARBA" id="ARBA00010088"/>
    </source>
</evidence>
<dbReference type="PANTHER" id="PTHR43722:SF1">
    <property type="entry name" value="PROLINE IMINOPEPTIDASE"/>
    <property type="match status" value="1"/>
</dbReference>
<dbReference type="Proteomes" id="UP001224428">
    <property type="component" value="Unassembled WGS sequence"/>
</dbReference>
<evidence type="ECO:0000259" key="11">
    <source>
        <dbReference type="Pfam" id="PF00561"/>
    </source>
</evidence>
<dbReference type="InterPro" id="IPR005944">
    <property type="entry name" value="Pro_iminopeptidase"/>
</dbReference>
<comment type="subcellular location">
    <subcellularLocation>
        <location evidence="2 8">Cytoplasm</location>
    </subcellularLocation>
</comment>
<dbReference type="SUPFAM" id="SSF53474">
    <property type="entry name" value="alpha/beta-Hydrolases"/>
    <property type="match status" value="1"/>
</dbReference>
<sequence length="311" mass="36381">MINKKYLYKTANLIKESFLKRDNHNIYYQILGNPNGKPLFIIHGGPGGGNNNKSTRFFNPEKYMFVLIDQRGCGKSTPWLETNNNTIEDLAQDIEEIRKINNLDKINIFGGSWGTTLALYYAIKYPENISKMLLRGIFLARIFDINWFCYGARFLKPIEFSSFVENIDQEGDIVQQYYQIFNSNNQSKIEKAALRWYNWENSLVSINKTKSILKLDKNNKKNIIQLAFFENFYFKNHCFMEENFILKNIQKIDHLPITIIHGEYDIDCLPIGAYELHQKLQNSKLILVKKAAHSQWENNIALELIKQGNEL</sequence>
<keyword evidence="6 8" id="KW-0645">Protease</keyword>
<dbReference type="GO" id="GO:0004177">
    <property type="term" value="F:aminopeptidase activity"/>
    <property type="evidence" value="ECO:0007669"/>
    <property type="project" value="UniProtKB-UniRule"/>
</dbReference>
<dbReference type="PRINTS" id="PR00793">
    <property type="entry name" value="PROAMNOPTASE"/>
</dbReference>
<dbReference type="GO" id="GO:0006508">
    <property type="term" value="P:proteolysis"/>
    <property type="evidence" value="ECO:0007669"/>
    <property type="project" value="UniProtKB-KW"/>
</dbReference>
<proteinExistence type="inferred from homology"/>
<evidence type="ECO:0000256" key="4">
    <source>
        <dbReference type="ARBA" id="ARBA00022438"/>
    </source>
</evidence>
<dbReference type="PRINTS" id="PR00111">
    <property type="entry name" value="ABHYDROLASE"/>
</dbReference>
<dbReference type="RefSeq" id="WP_283827304.1">
    <property type="nucleotide sequence ID" value="NZ_JASDDP010000020.1"/>
</dbReference>
<evidence type="ECO:0000256" key="2">
    <source>
        <dbReference type="ARBA" id="ARBA00004496"/>
    </source>
</evidence>
<dbReference type="EC" id="3.4.11.5" evidence="8 10"/>
<evidence type="ECO:0000256" key="5">
    <source>
        <dbReference type="ARBA" id="ARBA00022490"/>
    </source>
</evidence>
<dbReference type="PIRSF" id="PIRSF006431">
    <property type="entry name" value="Pept_S33"/>
    <property type="match status" value="1"/>
</dbReference>
<dbReference type="Gene3D" id="3.40.50.1820">
    <property type="entry name" value="alpha/beta hydrolase"/>
    <property type="match status" value="1"/>
</dbReference>
<organism evidence="12 13">
    <name type="scientific">Mycoplasma phocimorsus</name>
    <dbReference type="NCBI Taxonomy" id="3045839"/>
    <lineage>
        <taxon>Bacteria</taxon>
        <taxon>Bacillati</taxon>
        <taxon>Mycoplasmatota</taxon>
        <taxon>Mollicutes</taxon>
        <taxon>Mycoplasmataceae</taxon>
        <taxon>Mycoplasma</taxon>
    </lineage>
</organism>
<keyword evidence="7 8" id="KW-0378">Hydrolase</keyword>
<evidence type="ECO:0000256" key="9">
    <source>
        <dbReference type="PIRSR" id="PIRSR006431-1"/>
    </source>
</evidence>
<evidence type="ECO:0000256" key="8">
    <source>
        <dbReference type="PIRNR" id="PIRNR006431"/>
    </source>
</evidence>
<comment type="catalytic activity">
    <reaction evidence="1 8 10">
        <text>Release of N-terminal proline from a peptide.</text>
        <dbReference type="EC" id="3.4.11.5"/>
    </reaction>
</comment>
<gene>
    <name evidence="12" type="primary">pip</name>
    <name evidence="12" type="ORF">QLQ80_02255</name>
</gene>
<reference evidence="12" key="1">
    <citation type="submission" date="2023-05" db="EMBL/GenBank/DDBJ databases">
        <title>Mycoplasma phocimorsus sp. nov., isolated from Scandinavian patients with seal finger or septic arthritis after contact with seals.</title>
        <authorList>
            <person name="Skafte-Holm A."/>
            <person name="Pedersen T.R."/>
            <person name="Froelund M."/>
            <person name="Stegger M."/>
            <person name="Qvortrup K."/>
            <person name="Michaels D.L."/>
            <person name="Brown D.R."/>
            <person name="Jensen J.S."/>
        </authorList>
    </citation>
    <scope>NUCLEOTIDE SEQUENCE</scope>
    <source>
        <strain evidence="12">M5725</strain>
    </source>
</reference>
<dbReference type="Pfam" id="PF00561">
    <property type="entry name" value="Abhydrolase_1"/>
    <property type="match status" value="1"/>
</dbReference>
<comment type="caution">
    <text evidence="12">The sequence shown here is derived from an EMBL/GenBank/DDBJ whole genome shotgun (WGS) entry which is preliminary data.</text>
</comment>
<comment type="similarity">
    <text evidence="3 8 10">Belongs to the peptidase S33 family.</text>
</comment>